<sequence>MWPREPSSQHGHTTYILFFFLSRLKRPSSIRRTKPRTSPFSSLLKIQSIIQRCQEISVWVCVTNSSEARVGVSPRGQ</sequence>
<keyword evidence="3" id="KW-1185">Reference proteome</keyword>
<evidence type="ECO:0000313" key="2">
    <source>
        <dbReference type="EnsemblPlants" id="KEH40388"/>
    </source>
</evidence>
<evidence type="ECO:0000313" key="3">
    <source>
        <dbReference type="Proteomes" id="UP000002051"/>
    </source>
</evidence>
<reference evidence="1 3" key="1">
    <citation type="journal article" date="2011" name="Nature">
        <title>The Medicago genome provides insight into the evolution of rhizobial symbioses.</title>
        <authorList>
            <person name="Young N.D."/>
            <person name="Debelle F."/>
            <person name="Oldroyd G.E."/>
            <person name="Geurts R."/>
            <person name="Cannon S.B."/>
            <person name="Udvardi M.K."/>
            <person name="Benedito V.A."/>
            <person name="Mayer K.F."/>
            <person name="Gouzy J."/>
            <person name="Schoof H."/>
            <person name="Van de Peer Y."/>
            <person name="Proost S."/>
            <person name="Cook D.R."/>
            <person name="Meyers B.C."/>
            <person name="Spannagl M."/>
            <person name="Cheung F."/>
            <person name="De Mita S."/>
            <person name="Krishnakumar V."/>
            <person name="Gundlach H."/>
            <person name="Zhou S."/>
            <person name="Mudge J."/>
            <person name="Bharti A.K."/>
            <person name="Murray J.D."/>
            <person name="Naoumkina M.A."/>
            <person name="Rosen B."/>
            <person name="Silverstein K.A."/>
            <person name="Tang H."/>
            <person name="Rombauts S."/>
            <person name="Zhao P.X."/>
            <person name="Zhou P."/>
            <person name="Barbe V."/>
            <person name="Bardou P."/>
            <person name="Bechner M."/>
            <person name="Bellec A."/>
            <person name="Berger A."/>
            <person name="Berges H."/>
            <person name="Bidwell S."/>
            <person name="Bisseling T."/>
            <person name="Choisne N."/>
            <person name="Couloux A."/>
            <person name="Denny R."/>
            <person name="Deshpande S."/>
            <person name="Dai X."/>
            <person name="Doyle J.J."/>
            <person name="Dudez A.M."/>
            <person name="Farmer A.D."/>
            <person name="Fouteau S."/>
            <person name="Franken C."/>
            <person name="Gibelin C."/>
            <person name="Gish J."/>
            <person name="Goldstein S."/>
            <person name="Gonzalez A.J."/>
            <person name="Green P.J."/>
            <person name="Hallab A."/>
            <person name="Hartog M."/>
            <person name="Hua A."/>
            <person name="Humphray S.J."/>
            <person name="Jeong D.H."/>
            <person name="Jing Y."/>
            <person name="Jocker A."/>
            <person name="Kenton S.M."/>
            <person name="Kim D.J."/>
            <person name="Klee K."/>
            <person name="Lai H."/>
            <person name="Lang C."/>
            <person name="Lin S."/>
            <person name="Macmil S.L."/>
            <person name="Magdelenat G."/>
            <person name="Matthews L."/>
            <person name="McCorrison J."/>
            <person name="Monaghan E.L."/>
            <person name="Mun J.H."/>
            <person name="Najar F.Z."/>
            <person name="Nicholson C."/>
            <person name="Noirot C."/>
            <person name="O'Bleness M."/>
            <person name="Paule C.R."/>
            <person name="Poulain J."/>
            <person name="Prion F."/>
            <person name="Qin B."/>
            <person name="Qu C."/>
            <person name="Retzel E.F."/>
            <person name="Riddle C."/>
            <person name="Sallet E."/>
            <person name="Samain S."/>
            <person name="Samson N."/>
            <person name="Sanders I."/>
            <person name="Saurat O."/>
            <person name="Scarpelli C."/>
            <person name="Schiex T."/>
            <person name="Segurens B."/>
            <person name="Severin A.J."/>
            <person name="Sherrier D.J."/>
            <person name="Shi R."/>
            <person name="Sims S."/>
            <person name="Singer S.R."/>
            <person name="Sinharoy S."/>
            <person name="Sterck L."/>
            <person name="Viollet A."/>
            <person name="Wang B.B."/>
            <person name="Wang K."/>
            <person name="Wang M."/>
            <person name="Wang X."/>
            <person name="Warfsmann J."/>
            <person name="Weissenbach J."/>
            <person name="White D.D."/>
            <person name="White J.D."/>
            <person name="Wiley G.B."/>
            <person name="Wincker P."/>
            <person name="Xing Y."/>
            <person name="Yang L."/>
            <person name="Yao Z."/>
            <person name="Ying F."/>
            <person name="Zhai J."/>
            <person name="Zhou L."/>
            <person name="Zuber A."/>
            <person name="Denarie J."/>
            <person name="Dixon R.A."/>
            <person name="May G.D."/>
            <person name="Schwartz D.C."/>
            <person name="Rogers J."/>
            <person name="Quetier F."/>
            <person name="Town C.D."/>
            <person name="Roe B.A."/>
        </authorList>
    </citation>
    <scope>NUCLEOTIDE SEQUENCE [LARGE SCALE GENOMIC DNA]</scope>
    <source>
        <strain evidence="1">A17</strain>
        <strain evidence="2 3">cv. Jemalong A17</strain>
    </source>
</reference>
<dbReference type="Proteomes" id="UP000002051">
    <property type="component" value="Unassembled WGS sequence"/>
</dbReference>
<dbReference type="HOGENOM" id="CLU_2641771_0_0_1"/>
<dbReference type="EnsemblPlants" id="KEH40388">
    <property type="protein sequence ID" value="KEH40388"/>
    <property type="gene ID" value="MTR_1g028180"/>
</dbReference>
<protein>
    <submittedName>
        <fullName evidence="1 2">Uncharacterized protein</fullName>
    </submittedName>
</protein>
<reference evidence="1 3" key="2">
    <citation type="journal article" date="2014" name="BMC Genomics">
        <title>An improved genome release (version Mt4.0) for the model legume Medicago truncatula.</title>
        <authorList>
            <person name="Tang H."/>
            <person name="Krishnakumar V."/>
            <person name="Bidwell S."/>
            <person name="Rosen B."/>
            <person name="Chan A."/>
            <person name="Zhou S."/>
            <person name="Gentzbittel L."/>
            <person name="Childs K.L."/>
            <person name="Yandell M."/>
            <person name="Gundlach H."/>
            <person name="Mayer K.F."/>
            <person name="Schwartz D.C."/>
            <person name="Town C.D."/>
        </authorList>
    </citation>
    <scope>GENOME REANNOTATION</scope>
    <source>
        <strain evidence="1">A17</strain>
        <strain evidence="2 3">cv. Jemalong A17</strain>
    </source>
</reference>
<dbReference type="EMBL" id="CM001217">
    <property type="protein sequence ID" value="KEH40388.1"/>
    <property type="molecule type" value="Genomic_DNA"/>
</dbReference>
<organism evidence="1 3">
    <name type="scientific">Medicago truncatula</name>
    <name type="common">Barrel medic</name>
    <name type="synonym">Medicago tribuloides</name>
    <dbReference type="NCBI Taxonomy" id="3880"/>
    <lineage>
        <taxon>Eukaryota</taxon>
        <taxon>Viridiplantae</taxon>
        <taxon>Streptophyta</taxon>
        <taxon>Embryophyta</taxon>
        <taxon>Tracheophyta</taxon>
        <taxon>Spermatophyta</taxon>
        <taxon>Magnoliopsida</taxon>
        <taxon>eudicotyledons</taxon>
        <taxon>Gunneridae</taxon>
        <taxon>Pentapetalae</taxon>
        <taxon>rosids</taxon>
        <taxon>fabids</taxon>
        <taxon>Fabales</taxon>
        <taxon>Fabaceae</taxon>
        <taxon>Papilionoideae</taxon>
        <taxon>50 kb inversion clade</taxon>
        <taxon>NPAAA clade</taxon>
        <taxon>Hologalegina</taxon>
        <taxon>IRL clade</taxon>
        <taxon>Trifolieae</taxon>
        <taxon>Medicago</taxon>
    </lineage>
</organism>
<accession>A0A072VG54</accession>
<name>A0A072VG54_MEDTR</name>
<proteinExistence type="predicted"/>
<evidence type="ECO:0000313" key="1">
    <source>
        <dbReference type="EMBL" id="KEH40388.1"/>
    </source>
</evidence>
<reference evidence="2" key="3">
    <citation type="submission" date="2015-04" db="UniProtKB">
        <authorList>
            <consortium name="EnsemblPlants"/>
        </authorList>
    </citation>
    <scope>IDENTIFICATION</scope>
    <source>
        <strain evidence="2">cv. Jemalong A17</strain>
    </source>
</reference>
<gene>
    <name evidence="1" type="ordered locus">MTR_1g028180</name>
</gene>
<dbReference type="AlphaFoldDB" id="A0A072VG54"/>